<dbReference type="EMBL" id="AGQV01000010">
    <property type="protein sequence ID" value="EHH67465.1"/>
    <property type="molecule type" value="Genomic_DNA"/>
</dbReference>
<dbReference type="Proteomes" id="UP000004949">
    <property type="component" value="Unassembled WGS sequence"/>
</dbReference>
<reference evidence="1 2" key="1">
    <citation type="submission" date="2011-10" db="EMBL/GenBank/DDBJ databases">
        <title>Genome sequence of Gluconobacter morbifer G707, isolated from Drosophila gut.</title>
        <authorList>
            <person name="Lee W.-J."/>
            <person name="Kim E.-K."/>
        </authorList>
    </citation>
    <scope>NUCLEOTIDE SEQUENCE [LARGE SCALE GENOMIC DNA]</scope>
    <source>
        <strain evidence="1 2">G707</strain>
    </source>
</reference>
<protein>
    <submittedName>
        <fullName evidence="1">Uncharacterized protein</fullName>
    </submittedName>
</protein>
<name>G6XL37_9PROT</name>
<proteinExistence type="predicted"/>
<accession>G6XL37</accession>
<sequence length="56" mass="6130">MGVDRADGDIHRLSYLVLGEAKFVHFCGLNPLLVCQLGISPLFRFAHDGSCLVRGD</sequence>
<evidence type="ECO:0000313" key="1">
    <source>
        <dbReference type="EMBL" id="EHH67465.1"/>
    </source>
</evidence>
<evidence type="ECO:0000313" key="2">
    <source>
        <dbReference type="Proteomes" id="UP000004949"/>
    </source>
</evidence>
<organism evidence="1 2">
    <name type="scientific">Gluconobacter morbifer G707</name>
    <dbReference type="NCBI Taxonomy" id="1088869"/>
    <lineage>
        <taxon>Bacteria</taxon>
        <taxon>Pseudomonadati</taxon>
        <taxon>Pseudomonadota</taxon>
        <taxon>Alphaproteobacteria</taxon>
        <taxon>Acetobacterales</taxon>
        <taxon>Acetobacteraceae</taxon>
        <taxon>Gluconobacter</taxon>
    </lineage>
</organism>
<gene>
    <name evidence="1" type="ORF">GMO_24600</name>
</gene>
<dbReference type="AlphaFoldDB" id="G6XL37"/>
<comment type="caution">
    <text evidence="1">The sequence shown here is derived from an EMBL/GenBank/DDBJ whole genome shotgun (WGS) entry which is preliminary data.</text>
</comment>
<keyword evidence="2" id="KW-1185">Reference proteome</keyword>